<name>E6UK23_RUMA7</name>
<reference evidence="2" key="1">
    <citation type="journal article" date="2011" name="J. Bacteriol.">
        <title>Complete genome of the cellulolytic ruminal bacterium Ruminococcus albus 7.</title>
        <authorList>
            <person name="Suen G."/>
            <person name="Stevenson D.M."/>
            <person name="Bruce D.C."/>
            <person name="Chertkov O."/>
            <person name="Copeland A."/>
            <person name="Cheng J.F."/>
            <person name="Detter C."/>
            <person name="Detter J.C."/>
            <person name="Goodwin L.A."/>
            <person name="Han C.S."/>
            <person name="Hauser L.J."/>
            <person name="Ivanova N.N."/>
            <person name="Kyrpides N.C."/>
            <person name="Land M.L."/>
            <person name="Lapidus A."/>
            <person name="Lucas S."/>
            <person name="Ovchinnikova G."/>
            <person name="Pitluck S."/>
            <person name="Tapia R."/>
            <person name="Woyke T."/>
            <person name="Boyum J."/>
            <person name="Mead D."/>
            <person name="Weimer P.J."/>
        </authorList>
    </citation>
    <scope>NUCLEOTIDE SEQUENCE [LARGE SCALE GENOMIC DNA]</scope>
    <source>
        <strain evidence="2">ATCC 27210 / DSM 20455 / JCM 14654 / NCDO 2250 / 7</strain>
        <plasmid evidence="2">pRUMAL01</plasmid>
    </source>
</reference>
<dbReference type="Proteomes" id="UP000006919">
    <property type="component" value="Plasmid pRUMAL01"/>
</dbReference>
<dbReference type="KEGG" id="ral:Rumal_3578"/>
<keyword evidence="1" id="KW-0614">Plasmid</keyword>
<evidence type="ECO:0000313" key="1">
    <source>
        <dbReference type="EMBL" id="ADU24019.1"/>
    </source>
</evidence>
<dbReference type="EMBL" id="CP002404">
    <property type="protein sequence ID" value="ADU24019.1"/>
    <property type="molecule type" value="Genomic_DNA"/>
</dbReference>
<organism evidence="1 2">
    <name type="scientific">Ruminococcus albus (strain ATCC 27210 / DSM 20455 / JCM 14654 / NCDO 2250 / 7)</name>
    <dbReference type="NCBI Taxonomy" id="697329"/>
    <lineage>
        <taxon>Bacteria</taxon>
        <taxon>Bacillati</taxon>
        <taxon>Bacillota</taxon>
        <taxon>Clostridia</taxon>
        <taxon>Eubacteriales</taxon>
        <taxon>Oscillospiraceae</taxon>
        <taxon>Ruminococcus</taxon>
    </lineage>
</organism>
<gene>
    <name evidence="1" type="ordered locus">Rumal_3578</name>
</gene>
<accession>E6UK23</accession>
<dbReference type="AlphaFoldDB" id="E6UK23"/>
<dbReference type="RefSeq" id="WP_013483568.1">
    <property type="nucleotide sequence ID" value="NC_014824.1"/>
</dbReference>
<proteinExistence type="predicted"/>
<sequence length="172" mass="19776">MSTKIYNGFRMRELSSNELIVFINELREKISPTVHNAFCIGIIQIASKIITKCIEYNFDFEGTPEKAENVEKFLRSYYLASLTTTTMAQRALGKMDKVIDDLEWPFIGGVINMAINIYKNDTMNENKQSCYNDVRSSIALLQGSKEKTLFMTFGNVFTDCMYELIKKNDELV</sequence>
<protein>
    <submittedName>
        <fullName evidence="1">Uncharacterized protein</fullName>
    </submittedName>
</protein>
<geneLocation type="plasmid" evidence="1 2">
    <name>pRUMAL01</name>
</geneLocation>
<evidence type="ECO:0000313" key="2">
    <source>
        <dbReference type="Proteomes" id="UP000006919"/>
    </source>
</evidence>
<dbReference type="HOGENOM" id="CLU_1554145_0_0_9"/>